<evidence type="ECO:0000313" key="3">
    <source>
        <dbReference type="Proteomes" id="UP000664360"/>
    </source>
</evidence>
<keyword evidence="1" id="KW-0812">Transmembrane</keyword>
<name>A0ABZ2SVR0_9ENTE</name>
<dbReference type="EMBL" id="CP147250">
    <property type="protein sequence ID" value="WYJ79698.1"/>
    <property type="molecule type" value="Genomic_DNA"/>
</dbReference>
<proteinExistence type="predicted"/>
<keyword evidence="1" id="KW-0472">Membrane</keyword>
<dbReference type="RefSeq" id="WP_206854683.1">
    <property type="nucleotide sequence ID" value="NZ_CP147250.1"/>
</dbReference>
<keyword evidence="3" id="KW-1185">Reference proteome</keyword>
<dbReference type="Proteomes" id="UP000664360">
    <property type="component" value="Chromosome"/>
</dbReference>
<reference evidence="2 3" key="1">
    <citation type="submission" date="2021-03" db="EMBL/GenBank/DDBJ databases">
        <authorList>
            <person name="Gilmore M.S."/>
            <person name="Schwartzman J."/>
            <person name="Van Tyne D."/>
            <person name="Martin M."/>
            <person name="Earl A.M."/>
            <person name="Manson A.L."/>
            <person name="Straub T."/>
            <person name="Salamzade R."/>
            <person name="Saavedra J."/>
            <person name="Lebreton F."/>
            <person name="Prichula J."/>
            <person name="Schaufler K."/>
            <person name="Gaca A."/>
            <person name="Sgardioli B."/>
            <person name="Wagenaar J."/>
            <person name="Strong T."/>
        </authorList>
    </citation>
    <scope>NUCLEOTIDE SEQUENCE [LARGE SCALE GENOMIC DNA]</scope>
    <source>
        <strain evidence="2 3">DIV1094</strain>
    </source>
</reference>
<feature type="transmembrane region" description="Helical" evidence="1">
    <location>
        <begin position="12"/>
        <end position="29"/>
    </location>
</feature>
<feature type="transmembrane region" description="Helical" evidence="1">
    <location>
        <begin position="65"/>
        <end position="83"/>
    </location>
</feature>
<accession>A0ABZ2SVR0</accession>
<protein>
    <submittedName>
        <fullName evidence="2">Uncharacterized protein</fullName>
    </submittedName>
</protein>
<reference evidence="2 3" key="2">
    <citation type="submission" date="2024-03" db="EMBL/GenBank/DDBJ databases">
        <title>The Genome Sequence of Enterococcus sp. DIV1094.</title>
        <authorList>
            <consortium name="The Broad Institute Genomics Platform"/>
            <consortium name="The Broad Institute Microbial Omics Core"/>
            <consortium name="The Broad Institute Genomic Center for Infectious Diseases"/>
            <person name="Earl A."/>
            <person name="Manson A."/>
            <person name="Gilmore M."/>
            <person name="Schwartman J."/>
            <person name="Shea T."/>
            <person name="Abouelleil A."/>
            <person name="Cao P."/>
            <person name="Chapman S."/>
            <person name="Cusick C."/>
            <person name="Young S."/>
            <person name="Neafsey D."/>
            <person name="Nusbaum C."/>
            <person name="Birren B."/>
        </authorList>
    </citation>
    <scope>NUCLEOTIDE SEQUENCE [LARGE SCALE GENOMIC DNA]</scope>
    <source>
        <strain evidence="2 3">DIV1094</strain>
    </source>
</reference>
<feature type="transmembrane region" description="Helical" evidence="1">
    <location>
        <begin position="35"/>
        <end position="53"/>
    </location>
</feature>
<gene>
    <name evidence="2" type="ORF">DOK79_001251</name>
</gene>
<keyword evidence="1" id="KW-1133">Transmembrane helix</keyword>
<organism evidence="2 3">
    <name type="scientific">Candidatus Enterococcus mangumiae</name>
    <dbReference type="NCBI Taxonomy" id="2230878"/>
    <lineage>
        <taxon>Bacteria</taxon>
        <taxon>Bacillati</taxon>
        <taxon>Bacillota</taxon>
        <taxon>Bacilli</taxon>
        <taxon>Lactobacillales</taxon>
        <taxon>Enterococcaceae</taxon>
        <taxon>Enterococcus</taxon>
    </lineage>
</organism>
<sequence length="122" mass="13890">MKIILSNILRNVILALYASVMAIGIAKILSKQELVILHPSTIGLILGLATLGEQTIQQKLGKLKVFLLLFLLSYTFEKTLEYLDSIKISVPLHEYLWIMSIASLGACFYYLRHYFVKKEQKS</sequence>
<feature type="transmembrane region" description="Helical" evidence="1">
    <location>
        <begin position="95"/>
        <end position="111"/>
    </location>
</feature>
<evidence type="ECO:0000313" key="2">
    <source>
        <dbReference type="EMBL" id="WYJ79698.1"/>
    </source>
</evidence>
<evidence type="ECO:0000256" key="1">
    <source>
        <dbReference type="SAM" id="Phobius"/>
    </source>
</evidence>